<dbReference type="PROSITE" id="PS01236">
    <property type="entry name" value="PDXT_SNO_1"/>
    <property type="match status" value="1"/>
</dbReference>
<keyword evidence="2 10" id="KW-0378">Hydrolase</keyword>
<dbReference type="GO" id="GO:1903600">
    <property type="term" value="C:glutaminase complex"/>
    <property type="evidence" value="ECO:0007669"/>
    <property type="project" value="TreeGrafter"/>
</dbReference>
<comment type="pathway">
    <text evidence="10">Cofactor biosynthesis; pyridoxal 5'-phosphate biosynthesis.</text>
</comment>
<feature type="binding site" evidence="10 12">
    <location>
        <begin position="133"/>
        <end position="134"/>
    </location>
    <ligand>
        <name>L-glutamine</name>
        <dbReference type="ChEBI" id="CHEBI:58359"/>
    </ligand>
</feature>
<evidence type="ECO:0000256" key="12">
    <source>
        <dbReference type="PIRSR" id="PIRSR005639-2"/>
    </source>
</evidence>
<dbReference type="SUPFAM" id="SSF52317">
    <property type="entry name" value="Class I glutamine amidotransferase-like"/>
    <property type="match status" value="1"/>
</dbReference>
<accession>A0A3E4GL98</accession>
<dbReference type="EMBL" id="QRIM01000012">
    <property type="protein sequence ID" value="RHG59780.1"/>
    <property type="molecule type" value="Genomic_DNA"/>
</dbReference>
<dbReference type="PROSITE" id="PS51130">
    <property type="entry name" value="PDXT_SNO_2"/>
    <property type="match status" value="1"/>
</dbReference>
<evidence type="ECO:0000256" key="9">
    <source>
        <dbReference type="ARBA" id="ARBA00064749"/>
    </source>
</evidence>
<dbReference type="PIRSF" id="PIRSF005639">
    <property type="entry name" value="Glut_amidoT_SNO"/>
    <property type="match status" value="1"/>
</dbReference>
<dbReference type="InterPro" id="IPR021196">
    <property type="entry name" value="PdxT/SNO_CS"/>
</dbReference>
<dbReference type="PANTHER" id="PTHR31559:SF0">
    <property type="entry name" value="PYRIDOXAL 5'-PHOSPHATE SYNTHASE SUBUNIT SNO1-RELATED"/>
    <property type="match status" value="1"/>
</dbReference>
<dbReference type="UniPathway" id="UPA00245"/>
<dbReference type="Gene3D" id="3.40.50.880">
    <property type="match status" value="1"/>
</dbReference>
<evidence type="ECO:0000313" key="14">
    <source>
        <dbReference type="EMBL" id="RHG59780.1"/>
    </source>
</evidence>
<evidence type="ECO:0000256" key="6">
    <source>
        <dbReference type="ARBA" id="ARBA00047992"/>
    </source>
</evidence>
<dbReference type="EMBL" id="QSOV01000031">
    <property type="protein sequence ID" value="RGJ20290.1"/>
    <property type="molecule type" value="Genomic_DNA"/>
</dbReference>
<dbReference type="Pfam" id="PF01174">
    <property type="entry name" value="SNO"/>
    <property type="match status" value="1"/>
</dbReference>
<keyword evidence="3 10" id="KW-0663">Pyridoxal phosphate</keyword>
<evidence type="ECO:0000256" key="4">
    <source>
        <dbReference type="ARBA" id="ARBA00022962"/>
    </source>
</evidence>
<dbReference type="EC" id="3.5.1.2" evidence="10"/>
<feature type="active site" description="Nucleophile" evidence="10 11">
    <location>
        <position position="79"/>
    </location>
</feature>
<dbReference type="Proteomes" id="UP000286595">
    <property type="component" value="Unassembled WGS sequence"/>
</dbReference>
<dbReference type="GO" id="GO:0042823">
    <property type="term" value="P:pyridoxal phosphate biosynthetic process"/>
    <property type="evidence" value="ECO:0007669"/>
    <property type="project" value="UniProtKB-UniRule"/>
</dbReference>
<gene>
    <name evidence="10" type="primary">pdxT</name>
    <name evidence="14" type="ORF">DW252_10850</name>
    <name evidence="13" type="ORF">DXD67_15860</name>
</gene>
<comment type="function">
    <text evidence="8 10">Catalyzes the hydrolysis of glutamine to glutamate and ammonia as part of the biosynthesis of pyridoxal 5'-phosphate. The resulting ammonia molecule is channeled to the active site of PdxS.</text>
</comment>
<evidence type="ECO:0000313" key="16">
    <source>
        <dbReference type="Proteomes" id="UP000286595"/>
    </source>
</evidence>
<comment type="similarity">
    <text evidence="1 10">Belongs to the glutaminase PdxT/SNO family.</text>
</comment>
<feature type="active site" description="Charge relay system" evidence="10 11">
    <location>
        <position position="171"/>
    </location>
</feature>
<evidence type="ECO:0000256" key="1">
    <source>
        <dbReference type="ARBA" id="ARBA00008345"/>
    </source>
</evidence>
<evidence type="ECO:0000256" key="2">
    <source>
        <dbReference type="ARBA" id="ARBA00022801"/>
    </source>
</evidence>
<feature type="active site" description="Charge relay system" evidence="10 11">
    <location>
        <position position="169"/>
    </location>
</feature>
<dbReference type="InterPro" id="IPR029062">
    <property type="entry name" value="Class_I_gatase-like"/>
</dbReference>
<dbReference type="CDD" id="cd01749">
    <property type="entry name" value="GATase1_PB"/>
    <property type="match status" value="1"/>
</dbReference>
<dbReference type="HAMAP" id="MF_01615">
    <property type="entry name" value="PdxT"/>
    <property type="match status" value="1"/>
</dbReference>
<keyword evidence="5 10" id="KW-0456">Lyase</keyword>
<organism evidence="13 15">
    <name type="scientific">Coprococcus comes</name>
    <dbReference type="NCBI Taxonomy" id="410072"/>
    <lineage>
        <taxon>Bacteria</taxon>
        <taxon>Bacillati</taxon>
        <taxon>Bacillota</taxon>
        <taxon>Clostridia</taxon>
        <taxon>Lachnospirales</taxon>
        <taxon>Lachnospiraceae</taxon>
        <taxon>Coprococcus</taxon>
    </lineage>
</organism>
<dbReference type="PROSITE" id="PS51274">
    <property type="entry name" value="GATASE_COBBQ"/>
    <property type="match status" value="1"/>
</dbReference>
<dbReference type="NCBIfam" id="TIGR03800">
    <property type="entry name" value="PLP_synth_Pdx2"/>
    <property type="match status" value="1"/>
</dbReference>
<dbReference type="EC" id="4.3.3.6" evidence="10"/>
<comment type="catalytic activity">
    <reaction evidence="7 10">
        <text>L-glutamine + H2O = L-glutamate + NH4(+)</text>
        <dbReference type="Rhea" id="RHEA:15889"/>
        <dbReference type="ChEBI" id="CHEBI:15377"/>
        <dbReference type="ChEBI" id="CHEBI:28938"/>
        <dbReference type="ChEBI" id="CHEBI:29985"/>
        <dbReference type="ChEBI" id="CHEBI:58359"/>
        <dbReference type="EC" id="3.5.1.2"/>
    </reaction>
</comment>
<dbReference type="GO" id="GO:0036381">
    <property type="term" value="F:pyridoxal 5'-phosphate synthase (glutamine hydrolysing) activity"/>
    <property type="evidence" value="ECO:0007669"/>
    <property type="project" value="UniProtKB-UniRule"/>
</dbReference>
<dbReference type="PROSITE" id="PS51273">
    <property type="entry name" value="GATASE_TYPE_1"/>
    <property type="match status" value="1"/>
</dbReference>
<name>A0A3E4GL98_9FIRM</name>
<dbReference type="PANTHER" id="PTHR31559">
    <property type="entry name" value="PYRIDOXAL 5'-PHOSPHATE SYNTHASE SUBUNIT SNO"/>
    <property type="match status" value="1"/>
</dbReference>
<dbReference type="FunFam" id="3.40.50.880:FF:000010">
    <property type="entry name" value="uncharacterized protein LOC100176842 isoform X2"/>
    <property type="match status" value="1"/>
</dbReference>
<evidence type="ECO:0000256" key="7">
    <source>
        <dbReference type="ARBA" id="ARBA00049534"/>
    </source>
</evidence>
<dbReference type="GO" id="GO:0006543">
    <property type="term" value="P:L-glutamine catabolic process"/>
    <property type="evidence" value="ECO:0007669"/>
    <property type="project" value="UniProtKB-UniRule"/>
</dbReference>
<sequence>MKIGVLALQGAFIEHEKMLEKLGADCVELRKAEDLEQDFDGLVLPGGESTVQGKLLRELGMYEILKEKIENGMPVLATCAGMILLAEKLENDELKHFGTLPVCVKRNAYGRQLGSFHAEAEVKGIGIVPMTFIRAPYIESAEKDVEVLAVVEGKTVGVKYGNQLAFAFHPELDEDIRIHQKFLDIVKESV</sequence>
<dbReference type="GO" id="GO:0008614">
    <property type="term" value="P:pyridoxine metabolic process"/>
    <property type="evidence" value="ECO:0007669"/>
    <property type="project" value="TreeGrafter"/>
</dbReference>
<evidence type="ECO:0000313" key="15">
    <source>
        <dbReference type="Proteomes" id="UP000260655"/>
    </source>
</evidence>
<evidence type="ECO:0000313" key="13">
    <source>
        <dbReference type="EMBL" id="RGJ20290.1"/>
    </source>
</evidence>
<dbReference type="RefSeq" id="WP_117559475.1">
    <property type="nucleotide sequence ID" value="NZ_QRIM01000012.1"/>
</dbReference>
<evidence type="ECO:0000256" key="10">
    <source>
        <dbReference type="HAMAP-Rule" id="MF_01615"/>
    </source>
</evidence>
<dbReference type="GO" id="GO:0005829">
    <property type="term" value="C:cytosol"/>
    <property type="evidence" value="ECO:0007669"/>
    <property type="project" value="TreeGrafter"/>
</dbReference>
<comment type="catalytic activity">
    <reaction evidence="6 10">
        <text>aldehydo-D-ribose 5-phosphate + D-glyceraldehyde 3-phosphate + L-glutamine = pyridoxal 5'-phosphate + L-glutamate + phosphate + 3 H2O + H(+)</text>
        <dbReference type="Rhea" id="RHEA:31507"/>
        <dbReference type="ChEBI" id="CHEBI:15377"/>
        <dbReference type="ChEBI" id="CHEBI:15378"/>
        <dbReference type="ChEBI" id="CHEBI:29985"/>
        <dbReference type="ChEBI" id="CHEBI:43474"/>
        <dbReference type="ChEBI" id="CHEBI:58273"/>
        <dbReference type="ChEBI" id="CHEBI:58359"/>
        <dbReference type="ChEBI" id="CHEBI:59776"/>
        <dbReference type="ChEBI" id="CHEBI:597326"/>
        <dbReference type="EC" id="4.3.3.6"/>
    </reaction>
</comment>
<evidence type="ECO:0000256" key="8">
    <source>
        <dbReference type="ARBA" id="ARBA00054599"/>
    </source>
</evidence>
<dbReference type="AlphaFoldDB" id="A0A3E4GL98"/>
<feature type="binding site" evidence="10 12">
    <location>
        <begin position="47"/>
        <end position="49"/>
    </location>
    <ligand>
        <name>L-glutamine</name>
        <dbReference type="ChEBI" id="CHEBI:58359"/>
    </ligand>
</feature>
<evidence type="ECO:0000256" key="11">
    <source>
        <dbReference type="PIRSR" id="PIRSR005639-1"/>
    </source>
</evidence>
<evidence type="ECO:0000256" key="3">
    <source>
        <dbReference type="ARBA" id="ARBA00022898"/>
    </source>
</evidence>
<dbReference type="InterPro" id="IPR002161">
    <property type="entry name" value="PdxT/SNO"/>
</dbReference>
<reference evidence="15 16" key="1">
    <citation type="submission" date="2018-08" db="EMBL/GenBank/DDBJ databases">
        <title>A genome reference for cultivated species of the human gut microbiota.</title>
        <authorList>
            <person name="Zou Y."/>
            <person name="Xue W."/>
            <person name="Luo G."/>
        </authorList>
    </citation>
    <scope>NUCLEOTIDE SEQUENCE [LARGE SCALE GENOMIC DNA]</scope>
    <source>
        <strain evidence="14 16">AM22-12LB</strain>
        <strain evidence="13 15">TM07-19</strain>
    </source>
</reference>
<keyword evidence="4 10" id="KW-0315">Glutamine amidotransferase</keyword>
<dbReference type="GO" id="GO:0004359">
    <property type="term" value="F:glutaminase activity"/>
    <property type="evidence" value="ECO:0007669"/>
    <property type="project" value="UniProtKB-UniRule"/>
</dbReference>
<comment type="caution">
    <text evidence="13">The sequence shown here is derived from an EMBL/GenBank/DDBJ whole genome shotgun (WGS) entry which is preliminary data.</text>
</comment>
<evidence type="ECO:0000256" key="5">
    <source>
        <dbReference type="ARBA" id="ARBA00023239"/>
    </source>
</evidence>
<dbReference type="Proteomes" id="UP000260655">
    <property type="component" value="Unassembled WGS sequence"/>
</dbReference>
<proteinExistence type="inferred from homology"/>
<protein>
    <recommendedName>
        <fullName evidence="10">Pyridoxal 5'-phosphate synthase subunit PdxT</fullName>
        <ecNumber evidence="10">4.3.3.6</ecNumber>
    </recommendedName>
    <alternativeName>
        <fullName evidence="10">Pdx2</fullName>
    </alternativeName>
    <alternativeName>
        <fullName evidence="10">Pyridoxal 5'-phosphate synthase glutaminase subunit</fullName>
        <ecNumber evidence="10">3.5.1.2</ecNumber>
    </alternativeName>
</protein>
<feature type="binding site" evidence="10 12">
    <location>
        <position position="106"/>
    </location>
    <ligand>
        <name>L-glutamine</name>
        <dbReference type="ChEBI" id="CHEBI:58359"/>
    </ligand>
</feature>
<comment type="subunit">
    <text evidence="9 10">In the presence of PdxS, forms a dodecamer of heterodimers. Only shows activity in the heterodimer.</text>
</comment>